<dbReference type="AlphaFoldDB" id="A0A3M0G7X5"/>
<comment type="caution">
    <text evidence="6">The sequence shown here is derived from an EMBL/GenBank/DDBJ whole genome shotgun (WGS) entry which is preliminary data.</text>
</comment>
<evidence type="ECO:0000259" key="5">
    <source>
        <dbReference type="PROSITE" id="PS50931"/>
    </source>
</evidence>
<sequence length="311" mass="33707">MELNLEHLHSFAVLVRTAHFGRAAEELHMTTSGLSKRIRCLEREVGALLVERGPGGYQGLTDRGRSLAERAPLILIAAHSARRDGDDEVVVLGFPGRLSDYFTQTQFGLLVDCLSWERPLTHLRLQGVSYADVRDCVINGSVDVLIDMVDPIRAGSLQIPLAEVSRSAVVTDSSALGEQDPVFLQDVVAEPILHDSRLDPSWMGPWVLADVERHSPGRLVDVAASGFREISEAVRTGRGIAVVPGFMAQSLLPAGLRGRTILDAPLVQVRAVIRCGESRPQVAALVRVLQVLGHALSSPVSAPPGARDHRR</sequence>
<keyword evidence="3" id="KW-0238">DNA-binding</keyword>
<protein>
    <submittedName>
        <fullName evidence="6">LysR family transcriptional regulator</fullName>
    </submittedName>
</protein>
<dbReference type="InterPro" id="IPR005119">
    <property type="entry name" value="LysR_subst-bd"/>
</dbReference>
<dbReference type="OrthoDB" id="3252676at2"/>
<dbReference type="PANTHER" id="PTHR30346:SF17">
    <property type="entry name" value="LYSR FAMILY TRANSCRIPTIONAL REGULATOR"/>
    <property type="match status" value="1"/>
</dbReference>
<dbReference type="InterPro" id="IPR036390">
    <property type="entry name" value="WH_DNA-bd_sf"/>
</dbReference>
<dbReference type="SUPFAM" id="SSF53850">
    <property type="entry name" value="Periplasmic binding protein-like II"/>
    <property type="match status" value="1"/>
</dbReference>
<dbReference type="Pfam" id="PF03466">
    <property type="entry name" value="LysR_substrate"/>
    <property type="match status" value="1"/>
</dbReference>
<evidence type="ECO:0000256" key="2">
    <source>
        <dbReference type="ARBA" id="ARBA00023015"/>
    </source>
</evidence>
<evidence type="ECO:0000256" key="3">
    <source>
        <dbReference type="ARBA" id="ARBA00023125"/>
    </source>
</evidence>
<evidence type="ECO:0000313" key="6">
    <source>
        <dbReference type="EMBL" id="RMB60237.1"/>
    </source>
</evidence>
<dbReference type="PROSITE" id="PS50931">
    <property type="entry name" value="HTH_LYSR"/>
    <property type="match status" value="1"/>
</dbReference>
<keyword evidence="7" id="KW-1185">Reference proteome</keyword>
<comment type="similarity">
    <text evidence="1">Belongs to the LysR transcriptional regulatory family.</text>
</comment>
<name>A0A3M0G7X5_9ACTN</name>
<dbReference type="SUPFAM" id="SSF46785">
    <property type="entry name" value="Winged helix' DNA-binding domain"/>
    <property type="match status" value="1"/>
</dbReference>
<organism evidence="6 7">
    <name type="scientific">Tessaracoccus antarcticus</name>
    <dbReference type="NCBI Taxonomy" id="2479848"/>
    <lineage>
        <taxon>Bacteria</taxon>
        <taxon>Bacillati</taxon>
        <taxon>Actinomycetota</taxon>
        <taxon>Actinomycetes</taxon>
        <taxon>Propionibacteriales</taxon>
        <taxon>Propionibacteriaceae</taxon>
        <taxon>Tessaracoccus</taxon>
    </lineage>
</organism>
<keyword evidence="4" id="KW-0804">Transcription</keyword>
<dbReference type="Gene3D" id="3.40.190.10">
    <property type="entry name" value="Periplasmic binding protein-like II"/>
    <property type="match status" value="2"/>
</dbReference>
<feature type="domain" description="HTH lysR-type" evidence="5">
    <location>
        <begin position="3"/>
        <end position="60"/>
    </location>
</feature>
<proteinExistence type="inferred from homology"/>
<dbReference type="Proteomes" id="UP000275256">
    <property type="component" value="Unassembled WGS sequence"/>
</dbReference>
<evidence type="ECO:0000256" key="1">
    <source>
        <dbReference type="ARBA" id="ARBA00009437"/>
    </source>
</evidence>
<reference evidence="6 7" key="1">
    <citation type="submission" date="2018-10" db="EMBL/GenBank/DDBJ databases">
        <title>Tessaracoccus antarcticuss sp. nov., isolated from sediment.</title>
        <authorList>
            <person name="Zhou L.Y."/>
            <person name="Du Z.J."/>
        </authorList>
    </citation>
    <scope>NUCLEOTIDE SEQUENCE [LARGE SCALE GENOMIC DNA]</scope>
    <source>
        <strain evidence="6 7">JDX10</strain>
    </source>
</reference>
<dbReference type="PANTHER" id="PTHR30346">
    <property type="entry name" value="TRANSCRIPTIONAL DUAL REGULATOR HCAR-RELATED"/>
    <property type="match status" value="1"/>
</dbReference>
<dbReference type="Gene3D" id="1.10.10.10">
    <property type="entry name" value="Winged helix-like DNA-binding domain superfamily/Winged helix DNA-binding domain"/>
    <property type="match status" value="1"/>
</dbReference>
<dbReference type="GO" id="GO:0003700">
    <property type="term" value="F:DNA-binding transcription factor activity"/>
    <property type="evidence" value="ECO:0007669"/>
    <property type="project" value="InterPro"/>
</dbReference>
<evidence type="ECO:0000256" key="4">
    <source>
        <dbReference type="ARBA" id="ARBA00023163"/>
    </source>
</evidence>
<dbReference type="InterPro" id="IPR036388">
    <property type="entry name" value="WH-like_DNA-bd_sf"/>
</dbReference>
<gene>
    <name evidence="6" type="ORF">EAX62_11195</name>
</gene>
<dbReference type="Pfam" id="PF00126">
    <property type="entry name" value="HTH_1"/>
    <property type="match status" value="1"/>
</dbReference>
<dbReference type="RefSeq" id="WP_121901717.1">
    <property type="nucleotide sequence ID" value="NZ_REFW01000002.1"/>
</dbReference>
<keyword evidence="2" id="KW-0805">Transcription regulation</keyword>
<evidence type="ECO:0000313" key="7">
    <source>
        <dbReference type="Proteomes" id="UP000275256"/>
    </source>
</evidence>
<dbReference type="GO" id="GO:0032993">
    <property type="term" value="C:protein-DNA complex"/>
    <property type="evidence" value="ECO:0007669"/>
    <property type="project" value="TreeGrafter"/>
</dbReference>
<dbReference type="EMBL" id="REFW01000002">
    <property type="protein sequence ID" value="RMB60237.1"/>
    <property type="molecule type" value="Genomic_DNA"/>
</dbReference>
<dbReference type="InterPro" id="IPR000847">
    <property type="entry name" value="LysR_HTH_N"/>
</dbReference>
<accession>A0A3M0G7X5</accession>
<dbReference type="GO" id="GO:0003677">
    <property type="term" value="F:DNA binding"/>
    <property type="evidence" value="ECO:0007669"/>
    <property type="project" value="UniProtKB-KW"/>
</dbReference>